<dbReference type="EMBL" id="LBPI01000006">
    <property type="protein sequence ID" value="KKP55014.1"/>
    <property type="molecule type" value="Genomic_DNA"/>
</dbReference>
<dbReference type="Gene3D" id="3.40.50.2000">
    <property type="entry name" value="Glycogen Phosphorylase B"/>
    <property type="match status" value="2"/>
</dbReference>
<name>A0A0G0ADY5_9BACT</name>
<accession>A0A0G0ADY5</accession>
<dbReference type="PANTHER" id="PTHR46401:SF2">
    <property type="entry name" value="GLYCOSYLTRANSFERASE WBBK-RELATED"/>
    <property type="match status" value="1"/>
</dbReference>
<sequence>MMKTNLFKSISIITDDFISKNDNSFTLSPRGSNILLFSIIDNIQKRYGIKFEIYQPGVEDLKIEFRGMIVNIVKSRDFLDFKNELRSIHFNSNVIHYNNIDLFNGKIHNSYITTTIHTNAFLEKEEAKKWLKDSIKEIDEVVVVNTQYVKEFGDVKLIKNGIPEKIFEYCLDKRRISPQIDILFPNLNTTKKNREFAIDLIRELNKKKKYKFKLVLTGEEEELLLKNEEYEFVGKKNWGKEMNMLYRNSFITIIPSLTESCSLCALESMSSGTVVIANSIFGISDYIENNFNGYLIDVNNIEGWIERIFTLIEEPKEYLRIQQNARNTVIKEYNLERMSNEYYSMWLRLFERKNG</sequence>
<dbReference type="GO" id="GO:0016757">
    <property type="term" value="F:glycosyltransferase activity"/>
    <property type="evidence" value="ECO:0007669"/>
    <property type="project" value="InterPro"/>
</dbReference>
<evidence type="ECO:0000259" key="2">
    <source>
        <dbReference type="Pfam" id="PF00534"/>
    </source>
</evidence>
<dbReference type="AlphaFoldDB" id="A0A0G0ADY5"/>
<gene>
    <name evidence="3" type="ORF">UR47_C0006G0007</name>
</gene>
<dbReference type="InterPro" id="IPR001296">
    <property type="entry name" value="Glyco_trans_1"/>
</dbReference>
<keyword evidence="1 3" id="KW-0808">Transferase</keyword>
<dbReference type="Proteomes" id="UP000034488">
    <property type="component" value="Unassembled WGS sequence"/>
</dbReference>
<dbReference type="PANTHER" id="PTHR46401">
    <property type="entry name" value="GLYCOSYLTRANSFERASE WBBK-RELATED"/>
    <property type="match status" value="1"/>
</dbReference>
<evidence type="ECO:0000256" key="1">
    <source>
        <dbReference type="ARBA" id="ARBA00022679"/>
    </source>
</evidence>
<evidence type="ECO:0000313" key="3">
    <source>
        <dbReference type="EMBL" id="KKP55014.1"/>
    </source>
</evidence>
<reference evidence="3 4" key="1">
    <citation type="journal article" date="2015" name="Nature">
        <title>rRNA introns, odd ribosomes, and small enigmatic genomes across a large radiation of phyla.</title>
        <authorList>
            <person name="Brown C.T."/>
            <person name="Hug L.A."/>
            <person name="Thomas B.C."/>
            <person name="Sharon I."/>
            <person name="Castelle C.J."/>
            <person name="Singh A."/>
            <person name="Wilkins M.J."/>
            <person name="Williams K.H."/>
            <person name="Banfield J.F."/>
        </authorList>
    </citation>
    <scope>NUCLEOTIDE SEQUENCE [LARGE SCALE GENOMIC DNA]</scope>
</reference>
<proteinExistence type="predicted"/>
<evidence type="ECO:0000313" key="4">
    <source>
        <dbReference type="Proteomes" id="UP000034488"/>
    </source>
</evidence>
<comment type="caution">
    <text evidence="3">The sequence shown here is derived from an EMBL/GenBank/DDBJ whole genome shotgun (WGS) entry which is preliminary data.</text>
</comment>
<dbReference type="CDD" id="cd03801">
    <property type="entry name" value="GT4_PimA-like"/>
    <property type="match status" value="1"/>
</dbReference>
<organism evidence="3 4">
    <name type="scientific">candidate division WS6 bacterium GW2011_GWB1_33_6</name>
    <dbReference type="NCBI Taxonomy" id="1619088"/>
    <lineage>
        <taxon>Bacteria</taxon>
        <taxon>Candidatus Dojkabacteria</taxon>
    </lineage>
</organism>
<dbReference type="Pfam" id="PF00534">
    <property type="entry name" value="Glycos_transf_1"/>
    <property type="match status" value="1"/>
</dbReference>
<protein>
    <submittedName>
        <fullName evidence="3">Glycosyl transferase group 1</fullName>
    </submittedName>
</protein>
<feature type="domain" description="Glycosyl transferase family 1" evidence="2">
    <location>
        <begin position="181"/>
        <end position="327"/>
    </location>
</feature>
<dbReference type="GO" id="GO:0009103">
    <property type="term" value="P:lipopolysaccharide biosynthetic process"/>
    <property type="evidence" value="ECO:0007669"/>
    <property type="project" value="TreeGrafter"/>
</dbReference>
<dbReference type="SUPFAM" id="SSF53756">
    <property type="entry name" value="UDP-Glycosyltransferase/glycogen phosphorylase"/>
    <property type="match status" value="1"/>
</dbReference>